<keyword evidence="1" id="KW-0805">Transcription regulation</keyword>
<name>A0A2N5CB02_9BURK</name>
<dbReference type="SMART" id="SM00448">
    <property type="entry name" value="REC"/>
    <property type="match status" value="1"/>
</dbReference>
<evidence type="ECO:0000259" key="5">
    <source>
        <dbReference type="PROSITE" id="PS50043"/>
    </source>
</evidence>
<dbReference type="GO" id="GO:0000160">
    <property type="term" value="P:phosphorelay signal transduction system"/>
    <property type="evidence" value="ECO:0007669"/>
    <property type="project" value="InterPro"/>
</dbReference>
<evidence type="ECO:0000256" key="4">
    <source>
        <dbReference type="PROSITE-ProRule" id="PRU00169"/>
    </source>
</evidence>
<dbReference type="SUPFAM" id="SSF46894">
    <property type="entry name" value="C-terminal effector domain of the bipartite response regulators"/>
    <property type="match status" value="1"/>
</dbReference>
<sequence length="213" mass="23184">MHCDLSGKAMSASVIIVDDDDSVRADLTQLLRIRGYHTRQFASAEACRDLLASAAWPACIVTELRLPGMDGLALQSALASRFPFIVLTGYADVPTAVATLLGGAIEFLEKPVMEERLLAAVDKGLALAQATHTYNQAAAELQRKFGQLTPREQEVMSLVTTGMRNKEIAMHLGTAEKTIKVHRAHIMQKLNLESLAEMVRCADQLGMAPIRPT</sequence>
<proteinExistence type="predicted"/>
<reference evidence="7 8" key="1">
    <citation type="submission" date="2017-12" db="EMBL/GenBank/DDBJ databases">
        <title>Genome sequence of the active heterotrophic nitrifier-denitrifier, Cupriavidus pauculus UM1.</title>
        <authorList>
            <person name="Putonti C."/>
            <person name="Castignetti D."/>
        </authorList>
    </citation>
    <scope>NUCLEOTIDE SEQUENCE [LARGE SCALE GENOMIC DNA]</scope>
    <source>
        <strain evidence="7 8">UM1</strain>
    </source>
</reference>
<keyword evidence="2 7" id="KW-0238">DNA-binding</keyword>
<comment type="caution">
    <text evidence="7">The sequence shown here is derived from an EMBL/GenBank/DDBJ whole genome shotgun (WGS) entry which is preliminary data.</text>
</comment>
<dbReference type="InterPro" id="IPR001789">
    <property type="entry name" value="Sig_transdc_resp-reg_receiver"/>
</dbReference>
<evidence type="ECO:0000256" key="3">
    <source>
        <dbReference type="ARBA" id="ARBA00023163"/>
    </source>
</evidence>
<dbReference type="Gene3D" id="3.40.50.2300">
    <property type="match status" value="1"/>
</dbReference>
<dbReference type="InterPro" id="IPR011006">
    <property type="entry name" value="CheY-like_superfamily"/>
</dbReference>
<evidence type="ECO:0000256" key="2">
    <source>
        <dbReference type="ARBA" id="ARBA00023125"/>
    </source>
</evidence>
<dbReference type="InterPro" id="IPR000792">
    <property type="entry name" value="Tscrpt_reg_LuxR_C"/>
</dbReference>
<dbReference type="PANTHER" id="PTHR44688:SF16">
    <property type="entry name" value="DNA-BINDING TRANSCRIPTIONAL ACTIVATOR DEVR_DOSR"/>
    <property type="match status" value="1"/>
</dbReference>
<keyword evidence="3" id="KW-0804">Transcription</keyword>
<accession>A0A2N5CB02</accession>
<dbReference type="Proteomes" id="UP000234341">
    <property type="component" value="Unassembled WGS sequence"/>
</dbReference>
<evidence type="ECO:0000256" key="1">
    <source>
        <dbReference type="ARBA" id="ARBA00023015"/>
    </source>
</evidence>
<dbReference type="SUPFAM" id="SSF52172">
    <property type="entry name" value="CheY-like"/>
    <property type="match status" value="1"/>
</dbReference>
<dbReference type="GO" id="GO:0006355">
    <property type="term" value="P:regulation of DNA-templated transcription"/>
    <property type="evidence" value="ECO:0007669"/>
    <property type="project" value="InterPro"/>
</dbReference>
<dbReference type="Pfam" id="PF00196">
    <property type="entry name" value="GerE"/>
    <property type="match status" value="1"/>
</dbReference>
<protein>
    <submittedName>
        <fullName evidence="7">DNA-binding response regulator</fullName>
    </submittedName>
</protein>
<dbReference type="InterPro" id="IPR036388">
    <property type="entry name" value="WH-like_DNA-bd_sf"/>
</dbReference>
<dbReference type="PANTHER" id="PTHR44688">
    <property type="entry name" value="DNA-BINDING TRANSCRIPTIONAL ACTIVATOR DEVR_DOSR"/>
    <property type="match status" value="1"/>
</dbReference>
<dbReference type="CDD" id="cd06170">
    <property type="entry name" value="LuxR_C_like"/>
    <property type="match status" value="1"/>
</dbReference>
<feature type="domain" description="HTH luxR-type" evidence="5">
    <location>
        <begin position="141"/>
        <end position="206"/>
    </location>
</feature>
<dbReference type="PROSITE" id="PS50110">
    <property type="entry name" value="RESPONSE_REGULATORY"/>
    <property type="match status" value="1"/>
</dbReference>
<dbReference type="AlphaFoldDB" id="A0A2N5CB02"/>
<dbReference type="GO" id="GO:0003677">
    <property type="term" value="F:DNA binding"/>
    <property type="evidence" value="ECO:0007669"/>
    <property type="project" value="UniProtKB-KW"/>
</dbReference>
<dbReference type="PRINTS" id="PR00038">
    <property type="entry name" value="HTHLUXR"/>
</dbReference>
<dbReference type="Pfam" id="PF00072">
    <property type="entry name" value="Response_reg"/>
    <property type="match status" value="1"/>
</dbReference>
<organism evidence="7 8">
    <name type="scientific">Cupriavidus pauculus</name>
    <dbReference type="NCBI Taxonomy" id="82633"/>
    <lineage>
        <taxon>Bacteria</taxon>
        <taxon>Pseudomonadati</taxon>
        <taxon>Pseudomonadota</taxon>
        <taxon>Betaproteobacteria</taxon>
        <taxon>Burkholderiales</taxon>
        <taxon>Burkholderiaceae</taxon>
        <taxon>Cupriavidus</taxon>
    </lineage>
</organism>
<feature type="domain" description="Response regulatory" evidence="6">
    <location>
        <begin position="13"/>
        <end position="125"/>
    </location>
</feature>
<comment type="caution">
    <text evidence="4">Lacks conserved residue(s) required for the propagation of feature annotation.</text>
</comment>
<evidence type="ECO:0000259" key="6">
    <source>
        <dbReference type="PROSITE" id="PS50110"/>
    </source>
</evidence>
<dbReference type="EMBL" id="PJRP01000007">
    <property type="protein sequence ID" value="PLP99371.1"/>
    <property type="molecule type" value="Genomic_DNA"/>
</dbReference>
<dbReference type="InterPro" id="IPR016032">
    <property type="entry name" value="Sig_transdc_resp-reg_C-effctor"/>
</dbReference>
<evidence type="ECO:0000313" key="7">
    <source>
        <dbReference type="EMBL" id="PLP99371.1"/>
    </source>
</evidence>
<dbReference type="Gene3D" id="1.10.10.10">
    <property type="entry name" value="Winged helix-like DNA-binding domain superfamily/Winged helix DNA-binding domain"/>
    <property type="match status" value="1"/>
</dbReference>
<evidence type="ECO:0000313" key="8">
    <source>
        <dbReference type="Proteomes" id="UP000234341"/>
    </source>
</evidence>
<dbReference type="PROSITE" id="PS50043">
    <property type="entry name" value="HTH_LUXR_2"/>
    <property type="match status" value="1"/>
</dbReference>
<dbReference type="SMART" id="SM00421">
    <property type="entry name" value="HTH_LUXR"/>
    <property type="match status" value="1"/>
</dbReference>
<gene>
    <name evidence="7" type="ORF">CYJ10_16170</name>
</gene>
<dbReference type="OrthoDB" id="9802186at2"/>